<evidence type="ECO:0000313" key="3">
    <source>
        <dbReference type="Proteomes" id="UP000290289"/>
    </source>
</evidence>
<feature type="region of interest" description="Disordered" evidence="1">
    <location>
        <begin position="108"/>
        <end position="128"/>
    </location>
</feature>
<organism evidence="2 3">
    <name type="scientific">Malus domestica</name>
    <name type="common">Apple</name>
    <name type="synonym">Pyrus malus</name>
    <dbReference type="NCBI Taxonomy" id="3750"/>
    <lineage>
        <taxon>Eukaryota</taxon>
        <taxon>Viridiplantae</taxon>
        <taxon>Streptophyta</taxon>
        <taxon>Embryophyta</taxon>
        <taxon>Tracheophyta</taxon>
        <taxon>Spermatophyta</taxon>
        <taxon>Magnoliopsida</taxon>
        <taxon>eudicotyledons</taxon>
        <taxon>Gunneridae</taxon>
        <taxon>Pentapetalae</taxon>
        <taxon>rosids</taxon>
        <taxon>fabids</taxon>
        <taxon>Rosales</taxon>
        <taxon>Rosaceae</taxon>
        <taxon>Amygdaloideae</taxon>
        <taxon>Maleae</taxon>
        <taxon>Malus</taxon>
    </lineage>
</organism>
<dbReference type="AlphaFoldDB" id="A0A498HK23"/>
<dbReference type="Proteomes" id="UP000290289">
    <property type="component" value="Chromosome 16"/>
</dbReference>
<keyword evidence="3" id="KW-1185">Reference proteome</keyword>
<dbReference type="EMBL" id="RDQH01000342">
    <property type="protein sequence ID" value="RXH70252.1"/>
    <property type="molecule type" value="Genomic_DNA"/>
</dbReference>
<gene>
    <name evidence="2" type="ORF">DVH24_007508</name>
</gene>
<protein>
    <submittedName>
        <fullName evidence="2">Uncharacterized protein</fullName>
    </submittedName>
</protein>
<accession>A0A498HK23</accession>
<reference evidence="2 3" key="1">
    <citation type="submission" date="2018-10" db="EMBL/GenBank/DDBJ databases">
        <title>A high-quality apple genome assembly.</title>
        <authorList>
            <person name="Hu J."/>
        </authorList>
    </citation>
    <scope>NUCLEOTIDE SEQUENCE [LARGE SCALE GENOMIC DNA]</scope>
    <source>
        <strain evidence="3">cv. HFTH1</strain>
        <tissue evidence="2">Young leaf</tissue>
    </source>
</reference>
<evidence type="ECO:0000256" key="1">
    <source>
        <dbReference type="SAM" id="MobiDB-lite"/>
    </source>
</evidence>
<evidence type="ECO:0000313" key="2">
    <source>
        <dbReference type="EMBL" id="RXH70252.1"/>
    </source>
</evidence>
<name>A0A498HK23_MALDO</name>
<comment type="caution">
    <text evidence="2">The sequence shown here is derived from an EMBL/GenBank/DDBJ whole genome shotgun (WGS) entry which is preliminary data.</text>
</comment>
<sequence length="128" mass="14573">MNILTTREVDNFISNTFGSVSSLFCRHRISFGGRHIRKTMVAQSRIVLFWYSTTYLLLQKNKPQYQLLEAAPLDQIQPAVQLELLNTEQDEQNVPNEVNEQPVTVGTVELNQPPSESPPIDFVLEGDK</sequence>
<proteinExistence type="predicted"/>